<reference evidence="3" key="1">
    <citation type="submission" date="2020-10" db="EMBL/GenBank/DDBJ databases">
        <authorList>
            <person name="Gilroy R."/>
        </authorList>
    </citation>
    <scope>NUCLEOTIDE SEQUENCE</scope>
    <source>
        <strain evidence="3">CHK188-20938</strain>
    </source>
</reference>
<accession>A0A9D1P4Y1</accession>
<feature type="transmembrane region" description="Helical" evidence="2">
    <location>
        <begin position="38"/>
        <end position="60"/>
    </location>
</feature>
<evidence type="ECO:0000256" key="1">
    <source>
        <dbReference type="SAM" id="MobiDB-lite"/>
    </source>
</evidence>
<evidence type="ECO:0000313" key="3">
    <source>
        <dbReference type="EMBL" id="HIV25643.1"/>
    </source>
</evidence>
<evidence type="ECO:0000313" key="4">
    <source>
        <dbReference type="Proteomes" id="UP000824169"/>
    </source>
</evidence>
<feature type="compositionally biased region" description="Acidic residues" evidence="1">
    <location>
        <begin position="81"/>
        <end position="91"/>
    </location>
</feature>
<protein>
    <submittedName>
        <fullName evidence="3">Zinc ribbon domain-containing protein</fullName>
    </submittedName>
</protein>
<feature type="compositionally biased region" description="Polar residues" evidence="1">
    <location>
        <begin position="67"/>
        <end position="80"/>
    </location>
</feature>
<comment type="caution">
    <text evidence="3">The sequence shown here is derived from an EMBL/GenBank/DDBJ whole genome shotgun (WGS) entry which is preliminary data.</text>
</comment>
<feature type="region of interest" description="Disordered" evidence="1">
    <location>
        <begin position="67"/>
        <end position="94"/>
    </location>
</feature>
<keyword evidence="2" id="KW-0472">Membrane</keyword>
<name>A0A9D1P4Y1_9FIRM</name>
<keyword evidence="2" id="KW-1133">Transmembrane helix</keyword>
<gene>
    <name evidence="3" type="ORF">IAB71_07665</name>
</gene>
<sequence length="419" mass="46377">MKRCRNCGCENREQARFCTECGCPLPDRRRRPGRKPPWLIALGIAAAAAALSGAGCAGAGELAEQIRQQESGKADSSGTAQEEENTQEEEMDGKVHTDRLLMGETIFDSSGTLVGDQYYGYDSEGRQRLMITERQTDNPASVTLILCEYEDGLEKRYTYVLPGNGLATGTMEAVDEQGILQQMQSFRISEWRESGSGAPKFTVQMQEDVFFTWDAAARTASGQTADGTQSVEYNENGQTVRTTKKMGSTTQEIVRDYDSEGNLSRQASYVDGALTMEQRYTYQVQGSETRVTAVTGIGGEQAESETIRSYYVPEISWEADTAAMYGEIPGIWISQEEDCYLLLTAGDLFALVCRSEEGIPAPFQYGFYEISSPEDIHTDTIYSFSNTVDGNYEDLTNVDLRLEGDILTFGEEVFVREAD</sequence>
<dbReference type="EMBL" id="DVOO01000022">
    <property type="protein sequence ID" value="HIV25643.1"/>
    <property type="molecule type" value="Genomic_DNA"/>
</dbReference>
<keyword evidence="2" id="KW-0812">Transmembrane</keyword>
<dbReference type="AlphaFoldDB" id="A0A9D1P4Y1"/>
<proteinExistence type="predicted"/>
<dbReference type="Proteomes" id="UP000824169">
    <property type="component" value="Unassembled WGS sequence"/>
</dbReference>
<evidence type="ECO:0000256" key="2">
    <source>
        <dbReference type="SAM" id="Phobius"/>
    </source>
</evidence>
<organism evidence="3 4">
    <name type="scientific">Candidatus Scatomonas pullistercoris</name>
    <dbReference type="NCBI Taxonomy" id="2840920"/>
    <lineage>
        <taxon>Bacteria</taxon>
        <taxon>Bacillati</taxon>
        <taxon>Bacillota</taxon>
        <taxon>Clostridia</taxon>
        <taxon>Lachnospirales</taxon>
        <taxon>Lachnospiraceae</taxon>
        <taxon>Lachnospiraceae incertae sedis</taxon>
        <taxon>Candidatus Scatomonas</taxon>
    </lineage>
</organism>
<reference evidence="3" key="2">
    <citation type="journal article" date="2021" name="PeerJ">
        <title>Extensive microbial diversity within the chicken gut microbiome revealed by metagenomics and culture.</title>
        <authorList>
            <person name="Gilroy R."/>
            <person name="Ravi A."/>
            <person name="Getino M."/>
            <person name="Pursley I."/>
            <person name="Horton D.L."/>
            <person name="Alikhan N.F."/>
            <person name="Baker D."/>
            <person name="Gharbi K."/>
            <person name="Hall N."/>
            <person name="Watson M."/>
            <person name="Adriaenssens E.M."/>
            <person name="Foster-Nyarko E."/>
            <person name="Jarju S."/>
            <person name="Secka A."/>
            <person name="Antonio M."/>
            <person name="Oren A."/>
            <person name="Chaudhuri R.R."/>
            <person name="La Ragione R."/>
            <person name="Hildebrand F."/>
            <person name="Pallen M.J."/>
        </authorList>
    </citation>
    <scope>NUCLEOTIDE SEQUENCE</scope>
    <source>
        <strain evidence="3">CHK188-20938</strain>
    </source>
</reference>